<accession>A0ABY7EFZ0</accession>
<dbReference type="Proteomes" id="UP001164746">
    <property type="component" value="Chromosome 6"/>
</dbReference>
<sequence>MDCDKHNHRLFYVVRVEAVSHNYVEVGLWQMYSCNHTTSRSAPVSPDGFHGNLSDPVDVTSCITASTNKFSSVVRWLGVSYQTTEGACFSFLCLVALGFYYASDVRFKKIKGIFAGMWGVFTALALTLCIVVVVILTADVCCRRPRRLPEYVGMPMELVDFGPVVCPADSEEDVQRFRNKAGTSCDDGASTSNQPD</sequence>
<evidence type="ECO:0000313" key="2">
    <source>
        <dbReference type="EMBL" id="WAR07847.1"/>
    </source>
</evidence>
<keyword evidence="3" id="KW-1185">Reference proteome</keyword>
<reference evidence="2" key="1">
    <citation type="submission" date="2022-11" db="EMBL/GenBank/DDBJ databases">
        <title>Centuries of genome instability and evolution in soft-shell clam transmissible cancer (bioRxiv).</title>
        <authorList>
            <person name="Hart S.F.M."/>
            <person name="Yonemitsu M.A."/>
            <person name="Giersch R.M."/>
            <person name="Beal B.F."/>
            <person name="Arriagada G."/>
            <person name="Davis B.W."/>
            <person name="Ostrander E.A."/>
            <person name="Goff S.P."/>
            <person name="Metzger M.J."/>
        </authorList>
    </citation>
    <scope>NUCLEOTIDE SEQUENCE</scope>
    <source>
        <strain evidence="2">MELC-2E11</strain>
        <tissue evidence="2">Siphon/mantle</tissue>
    </source>
</reference>
<gene>
    <name evidence="2" type="ORF">MAR_017805</name>
</gene>
<proteinExistence type="predicted"/>
<name>A0ABY7EFZ0_MYAAR</name>
<feature type="transmembrane region" description="Helical" evidence="1">
    <location>
        <begin position="79"/>
        <end position="101"/>
    </location>
</feature>
<evidence type="ECO:0000313" key="3">
    <source>
        <dbReference type="Proteomes" id="UP001164746"/>
    </source>
</evidence>
<protein>
    <submittedName>
        <fullName evidence="2">Uncharacterized protein</fullName>
    </submittedName>
</protein>
<keyword evidence="1" id="KW-0812">Transmembrane</keyword>
<keyword evidence="1" id="KW-1133">Transmembrane helix</keyword>
<dbReference type="EMBL" id="CP111017">
    <property type="protein sequence ID" value="WAR07847.1"/>
    <property type="molecule type" value="Genomic_DNA"/>
</dbReference>
<evidence type="ECO:0000256" key="1">
    <source>
        <dbReference type="SAM" id="Phobius"/>
    </source>
</evidence>
<organism evidence="2 3">
    <name type="scientific">Mya arenaria</name>
    <name type="common">Soft-shell clam</name>
    <dbReference type="NCBI Taxonomy" id="6604"/>
    <lineage>
        <taxon>Eukaryota</taxon>
        <taxon>Metazoa</taxon>
        <taxon>Spiralia</taxon>
        <taxon>Lophotrochozoa</taxon>
        <taxon>Mollusca</taxon>
        <taxon>Bivalvia</taxon>
        <taxon>Autobranchia</taxon>
        <taxon>Heteroconchia</taxon>
        <taxon>Euheterodonta</taxon>
        <taxon>Imparidentia</taxon>
        <taxon>Neoheterodontei</taxon>
        <taxon>Myida</taxon>
        <taxon>Myoidea</taxon>
        <taxon>Myidae</taxon>
        <taxon>Mya</taxon>
    </lineage>
</organism>
<feature type="transmembrane region" description="Helical" evidence="1">
    <location>
        <begin position="113"/>
        <end position="138"/>
    </location>
</feature>
<keyword evidence="1" id="KW-0472">Membrane</keyword>